<evidence type="ECO:0000259" key="8">
    <source>
        <dbReference type="Pfam" id="PF13186"/>
    </source>
</evidence>
<evidence type="ECO:0000256" key="5">
    <source>
        <dbReference type="ARBA" id="ARBA00023004"/>
    </source>
</evidence>
<proteinExistence type="predicted"/>
<dbReference type="AlphaFoldDB" id="A0A2V2N977"/>
<dbReference type="SUPFAM" id="SSF102114">
    <property type="entry name" value="Radical SAM enzymes"/>
    <property type="match status" value="1"/>
</dbReference>
<dbReference type="Gene3D" id="3.20.20.70">
    <property type="entry name" value="Aldolase class I"/>
    <property type="match status" value="1"/>
</dbReference>
<dbReference type="InterPro" id="IPR034391">
    <property type="entry name" value="AdoMet-like_SPASM_containing"/>
</dbReference>
<evidence type="ECO:0000256" key="1">
    <source>
        <dbReference type="ARBA" id="ARBA00001966"/>
    </source>
</evidence>
<evidence type="ECO:0000256" key="3">
    <source>
        <dbReference type="ARBA" id="ARBA00022691"/>
    </source>
</evidence>
<dbReference type="InterPro" id="IPR007197">
    <property type="entry name" value="rSAM"/>
</dbReference>
<dbReference type="SFLD" id="SFLDG01387">
    <property type="entry name" value="BtrN-like_SPASM_domain_contain"/>
    <property type="match status" value="1"/>
</dbReference>
<dbReference type="EMBL" id="QGMY01000006">
    <property type="protein sequence ID" value="PWR72857.1"/>
    <property type="molecule type" value="Genomic_DNA"/>
</dbReference>
<keyword evidence="3" id="KW-0949">S-adenosyl-L-methionine</keyword>
<evidence type="ECO:0000256" key="2">
    <source>
        <dbReference type="ARBA" id="ARBA00022485"/>
    </source>
</evidence>
<dbReference type="GO" id="GO:0046872">
    <property type="term" value="F:metal ion binding"/>
    <property type="evidence" value="ECO:0007669"/>
    <property type="project" value="UniProtKB-KW"/>
</dbReference>
<dbReference type="Pfam" id="PF04055">
    <property type="entry name" value="Radical_SAM"/>
    <property type="match status" value="1"/>
</dbReference>
<comment type="cofactor">
    <cofactor evidence="1">
        <name>[4Fe-4S] cluster</name>
        <dbReference type="ChEBI" id="CHEBI:49883"/>
    </cofactor>
</comment>
<evidence type="ECO:0000313" key="10">
    <source>
        <dbReference type="Proteomes" id="UP000245657"/>
    </source>
</evidence>
<evidence type="ECO:0000313" key="9">
    <source>
        <dbReference type="EMBL" id="PWR72857.1"/>
    </source>
</evidence>
<keyword evidence="10" id="KW-1185">Reference proteome</keyword>
<reference evidence="9 10" key="1">
    <citation type="submission" date="2018-05" db="EMBL/GenBank/DDBJ databases">
        <title>Draft genome of Methanospirillum lacunae Ki8-1.</title>
        <authorList>
            <person name="Dueholm M.S."/>
            <person name="Nielsen P.H."/>
            <person name="Bakmann L.F."/>
            <person name="Otzen D.E."/>
        </authorList>
    </citation>
    <scope>NUCLEOTIDE SEQUENCE [LARGE SCALE GENOMIC DNA]</scope>
    <source>
        <strain evidence="9 10">Ki8-1</strain>
    </source>
</reference>
<dbReference type="InterPro" id="IPR058240">
    <property type="entry name" value="rSAM_sf"/>
</dbReference>
<name>A0A2V2N977_9EURY</name>
<feature type="domain" description="Radical SAM core" evidence="7">
    <location>
        <begin position="44"/>
        <end position="177"/>
    </location>
</feature>
<evidence type="ECO:0000256" key="4">
    <source>
        <dbReference type="ARBA" id="ARBA00022723"/>
    </source>
</evidence>
<keyword evidence="4" id="KW-0479">Metal-binding</keyword>
<evidence type="ECO:0008006" key="11">
    <source>
        <dbReference type="Google" id="ProtNLM"/>
    </source>
</evidence>
<dbReference type="RefSeq" id="WP_109968369.1">
    <property type="nucleotide sequence ID" value="NZ_QGMY01000006.1"/>
</dbReference>
<comment type="caution">
    <text evidence="9">The sequence shown here is derived from an EMBL/GenBank/DDBJ whole genome shotgun (WGS) entry which is preliminary data.</text>
</comment>
<evidence type="ECO:0000256" key="6">
    <source>
        <dbReference type="ARBA" id="ARBA00023014"/>
    </source>
</evidence>
<accession>A0A2V2N977</accession>
<gene>
    <name evidence="9" type="ORF">DK846_07875</name>
</gene>
<dbReference type="Pfam" id="PF13186">
    <property type="entry name" value="SPASM"/>
    <property type="match status" value="1"/>
</dbReference>
<dbReference type="InterPro" id="IPR023885">
    <property type="entry name" value="4Fe4S-binding_SPASM_dom"/>
</dbReference>
<feature type="domain" description="4Fe4S-binding SPASM" evidence="8">
    <location>
        <begin position="247"/>
        <end position="313"/>
    </location>
</feature>
<dbReference type="PANTHER" id="PTHR11228:SF7">
    <property type="entry name" value="PQQA PEPTIDE CYCLASE"/>
    <property type="match status" value="1"/>
</dbReference>
<keyword evidence="2" id="KW-0004">4Fe-4S</keyword>
<dbReference type="InterPro" id="IPR013785">
    <property type="entry name" value="Aldolase_TIM"/>
</dbReference>
<dbReference type="CDD" id="cd01335">
    <property type="entry name" value="Radical_SAM"/>
    <property type="match status" value="1"/>
</dbReference>
<dbReference type="GO" id="GO:0003824">
    <property type="term" value="F:catalytic activity"/>
    <property type="evidence" value="ECO:0007669"/>
    <property type="project" value="InterPro"/>
</dbReference>
<dbReference type="SFLD" id="SFLDS00029">
    <property type="entry name" value="Radical_SAM"/>
    <property type="match status" value="1"/>
</dbReference>
<dbReference type="Proteomes" id="UP000245657">
    <property type="component" value="Unassembled WGS sequence"/>
</dbReference>
<keyword evidence="6" id="KW-0411">Iron-sulfur</keyword>
<dbReference type="SFLD" id="SFLDG01067">
    <property type="entry name" value="SPASM/twitch_domain_containing"/>
    <property type="match status" value="1"/>
</dbReference>
<evidence type="ECO:0000259" key="7">
    <source>
        <dbReference type="Pfam" id="PF04055"/>
    </source>
</evidence>
<dbReference type="InterPro" id="IPR050377">
    <property type="entry name" value="Radical_SAM_PqqE_MftC-like"/>
</dbReference>
<protein>
    <recommendedName>
        <fullName evidence="11">Radical SAM protein</fullName>
    </recommendedName>
</protein>
<organism evidence="9 10">
    <name type="scientific">Methanospirillum lacunae</name>
    <dbReference type="NCBI Taxonomy" id="668570"/>
    <lineage>
        <taxon>Archaea</taxon>
        <taxon>Methanobacteriati</taxon>
        <taxon>Methanobacteriota</taxon>
        <taxon>Stenosarchaea group</taxon>
        <taxon>Methanomicrobia</taxon>
        <taxon>Methanomicrobiales</taxon>
        <taxon>Methanospirillaceae</taxon>
        <taxon>Methanospirillum</taxon>
    </lineage>
</organism>
<keyword evidence="5" id="KW-0408">Iron</keyword>
<dbReference type="PANTHER" id="PTHR11228">
    <property type="entry name" value="RADICAL SAM DOMAIN PROTEIN"/>
    <property type="match status" value="1"/>
</dbReference>
<sequence>MGRGPNPDHYRTLHEDFVQGTLTCLNQPTIMKVVNNKFPNILNIEPTNRCNLRCVYCPRMKAKKGIGDMSWELYTKIINEAARYDPLIMLNFHKDGESFLHPRFLDMIRYAKEKKVAKTIHLNTNALCWNKETIEEILDSGLDDITVSIDAARSETYSKHKGFNRLGEVENNVKLFLKIRNQRGLDKPFLRVKMMEFDEIQPGEIEEFYNKWENIADLVQITGVHNWSGAIPDLKVTDESSDVRYPCLIMWYSLVVCWNGEVTVCSVDWDTEINVGDANSQSLHEIWNGSKIKDARRSQIEKKYHKYDVCKDCVVWVSIGDLTDWLKKEKTFYEEKES</sequence>
<dbReference type="GO" id="GO:0051536">
    <property type="term" value="F:iron-sulfur cluster binding"/>
    <property type="evidence" value="ECO:0007669"/>
    <property type="project" value="UniProtKB-KW"/>
</dbReference>